<gene>
    <name evidence="1" type="ORF">CBLFYP62_03723</name>
</gene>
<protein>
    <submittedName>
        <fullName evidence="1">Uncharacterized protein</fullName>
    </submittedName>
</protein>
<dbReference type="EMBL" id="CACRTU010000048">
    <property type="protein sequence ID" value="VYU74439.1"/>
    <property type="molecule type" value="Genomic_DNA"/>
</dbReference>
<dbReference type="RefSeq" id="WP_002580402.1">
    <property type="nucleotide sequence ID" value="NZ_CACRTU010000048.1"/>
</dbReference>
<dbReference type="AlphaFoldDB" id="A0A6N3HF19"/>
<reference evidence="1" key="1">
    <citation type="submission" date="2019-11" db="EMBL/GenBank/DDBJ databases">
        <authorList>
            <person name="Feng L."/>
        </authorList>
    </citation>
    <scope>NUCLEOTIDE SEQUENCE</scope>
    <source>
        <strain evidence="1">CButyricumLFYP62</strain>
    </source>
</reference>
<organism evidence="1">
    <name type="scientific">Clostridium butyricum</name>
    <dbReference type="NCBI Taxonomy" id="1492"/>
    <lineage>
        <taxon>Bacteria</taxon>
        <taxon>Bacillati</taxon>
        <taxon>Bacillota</taxon>
        <taxon>Clostridia</taxon>
        <taxon>Eubacteriales</taxon>
        <taxon>Clostridiaceae</taxon>
        <taxon>Clostridium</taxon>
    </lineage>
</organism>
<accession>A0A6N3HF19</accession>
<proteinExistence type="predicted"/>
<sequence length="208" mass="24053">MKDEIKSLIKDYGEFTLDYFIKDGIIKDLPIVGPAFDMVKIGKDIHERIFVEKIKSFIENIDKNPKWREKFSDDEECNKISKQLLYIVDSCDDDNKLKLIGMAFNYLVNGEISKDDYFYIVNIISKSFYPFLKVLLDIDESDKRFANDNTKYDYMAIEHLLNIGALNYSGQTMASYNSEKGIIEAPPSVIVSMNGYGEFLIKLMNKLN</sequence>
<evidence type="ECO:0000313" key="1">
    <source>
        <dbReference type="EMBL" id="VYU74439.1"/>
    </source>
</evidence>
<name>A0A6N3HF19_CLOBU</name>